<dbReference type="EMBL" id="LC318014">
    <property type="protein sequence ID" value="BBB37175.1"/>
    <property type="molecule type" value="Genomic_DNA"/>
</dbReference>
<name>A0A2Z5VK33_ECOLX</name>
<protein>
    <submittedName>
        <fullName evidence="1">Conjugal transfer pilus assembly protein TraH</fullName>
    </submittedName>
</protein>
<dbReference type="AlphaFoldDB" id="A0A2Z5VK33"/>
<reference evidence="1" key="1">
    <citation type="submission" date="2017-08" db="EMBL/GenBank/DDBJ databases">
        <title>Genome sequences of four large plasmids carrying some genes related to antimicrobial resistance in Escherichia coli strains isolated from beef cattle in Japan.</title>
        <authorList>
            <person name="Yamamoto S."/>
            <person name="Kitagawa W."/>
            <person name="Nakano M."/>
            <person name="Hirai K."/>
            <person name="Sone T."/>
            <person name="Asano K."/>
        </authorList>
    </citation>
    <scope>NUCLEOTIDE SEQUENCE</scope>
    <source>
        <strain evidence="1">QD1-1-ER-1</strain>
        <plasmid evidence="1">p15</plasmid>
    </source>
</reference>
<organism evidence="1">
    <name type="scientific">Escherichia coli</name>
    <dbReference type="NCBI Taxonomy" id="562"/>
    <lineage>
        <taxon>Bacteria</taxon>
        <taxon>Pseudomonadati</taxon>
        <taxon>Pseudomonadota</taxon>
        <taxon>Gammaproteobacteria</taxon>
        <taxon>Enterobacterales</taxon>
        <taxon>Enterobacteriaceae</taxon>
        <taxon>Escherichia</taxon>
    </lineage>
</organism>
<evidence type="ECO:0000313" key="1">
    <source>
        <dbReference type="EMBL" id="BBB37175.1"/>
    </source>
</evidence>
<sequence>MEGGTAKVYHCNDSDKCLKVVADANVTIARDKGPEITDYKTAHQYSE</sequence>
<gene>
    <name evidence="1" type="primary">traH</name>
</gene>
<proteinExistence type="predicted"/>
<keyword evidence="1" id="KW-0614">Plasmid</keyword>
<accession>A0A2Z5VK33</accession>
<geneLocation type="plasmid" evidence="1">
    <name>p15</name>
</geneLocation>